<evidence type="ECO:0000313" key="11">
    <source>
        <dbReference type="EMBL" id="MFC4292834.1"/>
    </source>
</evidence>
<feature type="chain" id="PRO_5047539379" evidence="8">
    <location>
        <begin position="26"/>
        <end position="899"/>
    </location>
</feature>
<evidence type="ECO:0000256" key="7">
    <source>
        <dbReference type="SAM" id="MobiDB-lite"/>
    </source>
</evidence>
<keyword evidence="5" id="KW-0998">Cell outer membrane</keyword>
<dbReference type="RefSeq" id="WP_381423845.1">
    <property type="nucleotide sequence ID" value="NZ_JBHSDH010000013.1"/>
</dbReference>
<dbReference type="InterPro" id="IPR010917">
    <property type="entry name" value="TonB_rcpt_CS"/>
</dbReference>
<feature type="signal peptide" evidence="8">
    <location>
        <begin position="1"/>
        <end position="25"/>
    </location>
</feature>
<organism evidence="11 12">
    <name type="scientific">Sphingorhabdus arenilitoris</name>
    <dbReference type="NCBI Taxonomy" id="1490041"/>
    <lineage>
        <taxon>Bacteria</taxon>
        <taxon>Pseudomonadati</taxon>
        <taxon>Pseudomonadota</taxon>
        <taxon>Alphaproteobacteria</taxon>
        <taxon>Sphingomonadales</taxon>
        <taxon>Sphingomonadaceae</taxon>
        <taxon>Sphingorhabdus</taxon>
    </lineage>
</organism>
<comment type="caution">
    <text evidence="11">The sequence shown here is derived from an EMBL/GenBank/DDBJ whole genome shotgun (WGS) entry which is preliminary data.</text>
</comment>
<dbReference type="SUPFAM" id="SSF56935">
    <property type="entry name" value="Porins"/>
    <property type="match status" value="1"/>
</dbReference>
<evidence type="ECO:0000256" key="4">
    <source>
        <dbReference type="ARBA" id="ARBA00023136"/>
    </source>
</evidence>
<evidence type="ECO:0000256" key="1">
    <source>
        <dbReference type="ARBA" id="ARBA00004442"/>
    </source>
</evidence>
<sequence length="899" mass="98187">MLKLSGFKSLLLLSTAIAFPSLSLAQEAPQADEPAAEADADASAEQPQDTASDDAQDQVDVSVPGGGFESEIIVRGRRTNPVRDTPQVVSVLSSEDIERTGEGDIAGALGRVTGLSVVGNGFVYVRGLGDRYSLALLNGSPLPSPEPLKRVVPLDLFPTSVIASSLVQKSYSANFPGEFGGGVINLTTKAIPEETFVTFGGGIGWDTESTNELGYTYFGSSSDWTGFDNGNRDLAPALSAFLASGERISLGSVDTQAIAGELVRGRDVIVQSVPNQAPNFSGSLSTGTAIDIGDTRLGIIATAGYSNKLRTRDTLQQTAADTELSQTELDFRRVITDNRIVVNGLLGFGLEFGDNKLRWTNVYIRDTLKQARIGIGTRETTSPTATLQQQDTAWFERQLINTQLVAELRPIDDVKLDVRASYANSQREAPNEFSFEYFRSNSPTDPFGEFFINRLNNGQEGSASVSFSDLNEDLYSAGVDLSYRFAPTITGTVGYAYADTSRRTERRDFLFTAPSSLPTGVALLRPDLLLQPSVIDAFGIALIDTNEANPVFDAALRNHGAYAQLQADVTDDLSVNVGVRYETAKQSVTPVQVFNVPTASLAGTNLNNDYWLPAATITYKVGDDFQFRLNASKTIARPQFRELIFQTYFDPDSNRQFRGNPLLTDSELFNVEGRAEYYLGRDERVSLTGFFKRIDNPIETFASFSDNTVISSFANAPRANLYGAELETQKYFNFDSESPFWDNRRIVVIGNYTYTKSNISVNADDPVAVFASASTSASDFFRDGEPLTGQSDHLVNIQLGLEDTDKLSQQTLLFSYASNRVTARGASLQPDIFEKPGIQLDFVMRQGIKIAGAEAELKFEARNLTGTKYQELQQNGDNQIFYNLYNVGRTFSASLSITF</sequence>
<dbReference type="InterPro" id="IPR012910">
    <property type="entry name" value="Plug_dom"/>
</dbReference>
<keyword evidence="11" id="KW-0675">Receptor</keyword>
<evidence type="ECO:0000256" key="3">
    <source>
        <dbReference type="ARBA" id="ARBA00023077"/>
    </source>
</evidence>
<dbReference type="PANTHER" id="PTHR40980:SF5">
    <property type="entry name" value="TONB-DEPENDENT RECEPTOR"/>
    <property type="match status" value="1"/>
</dbReference>
<feature type="domain" description="TonB-dependent receptor plug" evidence="10">
    <location>
        <begin position="82"/>
        <end position="183"/>
    </location>
</feature>
<dbReference type="PROSITE" id="PS01156">
    <property type="entry name" value="TONB_DEPENDENT_REC_2"/>
    <property type="match status" value="1"/>
</dbReference>
<evidence type="ECO:0000259" key="9">
    <source>
        <dbReference type="Pfam" id="PF00593"/>
    </source>
</evidence>
<dbReference type="InterPro" id="IPR000531">
    <property type="entry name" value="Beta-barrel_TonB"/>
</dbReference>
<gene>
    <name evidence="11" type="ORF">ACFOWX_10460</name>
</gene>
<keyword evidence="3 6" id="KW-0798">TonB box</keyword>
<dbReference type="PANTHER" id="PTHR40980">
    <property type="entry name" value="PLUG DOMAIN-CONTAINING PROTEIN"/>
    <property type="match status" value="1"/>
</dbReference>
<comment type="subcellular location">
    <subcellularLocation>
        <location evidence="1 6">Cell outer membrane</location>
    </subcellularLocation>
</comment>
<dbReference type="Pfam" id="PF00593">
    <property type="entry name" value="TonB_dep_Rec_b-barrel"/>
    <property type="match status" value="1"/>
</dbReference>
<dbReference type="InterPro" id="IPR037066">
    <property type="entry name" value="Plug_dom_sf"/>
</dbReference>
<comment type="similarity">
    <text evidence="6">Belongs to the TonB-dependent receptor family.</text>
</comment>
<evidence type="ECO:0000256" key="8">
    <source>
        <dbReference type="SAM" id="SignalP"/>
    </source>
</evidence>
<reference evidence="12" key="1">
    <citation type="journal article" date="2019" name="Int. J. Syst. Evol. Microbiol.">
        <title>The Global Catalogue of Microorganisms (GCM) 10K type strain sequencing project: providing services to taxonomists for standard genome sequencing and annotation.</title>
        <authorList>
            <consortium name="The Broad Institute Genomics Platform"/>
            <consortium name="The Broad Institute Genome Sequencing Center for Infectious Disease"/>
            <person name="Wu L."/>
            <person name="Ma J."/>
        </authorList>
    </citation>
    <scope>NUCLEOTIDE SEQUENCE [LARGE SCALE GENOMIC DNA]</scope>
    <source>
        <strain evidence="12">CECT 8531</strain>
    </source>
</reference>
<keyword evidence="4 6" id="KW-0472">Membrane</keyword>
<dbReference type="Pfam" id="PF07715">
    <property type="entry name" value="Plug"/>
    <property type="match status" value="1"/>
</dbReference>
<dbReference type="InterPro" id="IPR036942">
    <property type="entry name" value="Beta-barrel_TonB_sf"/>
</dbReference>
<accession>A0ABV8RJ73</accession>
<feature type="domain" description="TonB-dependent receptor-like beta-barrel" evidence="9">
    <location>
        <begin position="369"/>
        <end position="808"/>
    </location>
</feature>
<evidence type="ECO:0000256" key="5">
    <source>
        <dbReference type="ARBA" id="ARBA00023237"/>
    </source>
</evidence>
<proteinExistence type="inferred from homology"/>
<evidence type="ECO:0000256" key="2">
    <source>
        <dbReference type="ARBA" id="ARBA00022729"/>
    </source>
</evidence>
<keyword evidence="2 8" id="KW-0732">Signal</keyword>
<evidence type="ECO:0000259" key="10">
    <source>
        <dbReference type="Pfam" id="PF07715"/>
    </source>
</evidence>
<feature type="region of interest" description="Disordered" evidence="7">
    <location>
        <begin position="26"/>
        <end position="66"/>
    </location>
</feature>
<dbReference type="Gene3D" id="2.170.130.10">
    <property type="entry name" value="TonB-dependent receptor, plug domain"/>
    <property type="match status" value="1"/>
</dbReference>
<dbReference type="EMBL" id="JBHSDH010000013">
    <property type="protein sequence ID" value="MFC4292834.1"/>
    <property type="molecule type" value="Genomic_DNA"/>
</dbReference>
<evidence type="ECO:0000256" key="6">
    <source>
        <dbReference type="RuleBase" id="RU003357"/>
    </source>
</evidence>
<dbReference type="Gene3D" id="2.40.170.20">
    <property type="entry name" value="TonB-dependent receptor, beta-barrel domain"/>
    <property type="match status" value="1"/>
</dbReference>
<protein>
    <submittedName>
        <fullName evidence="11">TonB-dependent receptor domain-containing protein</fullName>
    </submittedName>
</protein>
<keyword evidence="12" id="KW-1185">Reference proteome</keyword>
<name>A0ABV8RJ73_9SPHN</name>
<dbReference type="Proteomes" id="UP001595887">
    <property type="component" value="Unassembled WGS sequence"/>
</dbReference>
<evidence type="ECO:0000313" key="12">
    <source>
        <dbReference type="Proteomes" id="UP001595887"/>
    </source>
</evidence>